<keyword evidence="3" id="KW-0106">Calcium</keyword>
<dbReference type="InterPro" id="IPR011049">
    <property type="entry name" value="Serralysin-like_metalloprot_C"/>
</dbReference>
<dbReference type="PROSITE" id="PS00330">
    <property type="entry name" value="HEMOLYSIN_CALCIUM"/>
    <property type="match status" value="4"/>
</dbReference>
<dbReference type="AlphaFoldDB" id="A0AAD2V1U1"/>
<protein>
    <submittedName>
        <fullName evidence="4">Calcium-binding protein</fullName>
    </submittedName>
</protein>
<proteinExistence type="predicted"/>
<dbReference type="PANTHER" id="PTHR38340:SF1">
    <property type="entry name" value="S-LAYER PROTEIN"/>
    <property type="match status" value="1"/>
</dbReference>
<evidence type="ECO:0000256" key="1">
    <source>
        <dbReference type="ARBA" id="ARBA00004613"/>
    </source>
</evidence>
<dbReference type="GO" id="GO:0005509">
    <property type="term" value="F:calcium ion binding"/>
    <property type="evidence" value="ECO:0007669"/>
    <property type="project" value="InterPro"/>
</dbReference>
<accession>A0AAD2V1U1</accession>
<dbReference type="Pfam" id="PF00353">
    <property type="entry name" value="HemolysinCabind"/>
    <property type="match status" value="3"/>
</dbReference>
<keyword evidence="2" id="KW-0964">Secreted</keyword>
<dbReference type="Gene3D" id="2.150.10.10">
    <property type="entry name" value="Serralysin-like metalloprotease, C-terminal"/>
    <property type="match status" value="3"/>
</dbReference>
<reference evidence="4" key="1">
    <citation type="submission" date="2023-02" db="EMBL/GenBank/DDBJ databases">
        <authorList>
            <person name="Ashton P.M."/>
            <person name="Dallman T."/>
            <person name="Nair S."/>
            <person name="De Pinna E."/>
            <person name="Peters T."/>
            <person name="Grant K."/>
        </authorList>
    </citation>
    <scope>NUCLEOTIDE SEQUENCE</scope>
    <source>
        <strain evidence="4">01103883</strain>
    </source>
</reference>
<evidence type="ECO:0000313" key="5">
    <source>
        <dbReference type="Proteomes" id="UP001182355"/>
    </source>
</evidence>
<evidence type="ECO:0000256" key="2">
    <source>
        <dbReference type="ARBA" id="ARBA00022525"/>
    </source>
</evidence>
<dbReference type="GO" id="GO:0005576">
    <property type="term" value="C:extracellular region"/>
    <property type="evidence" value="ECO:0007669"/>
    <property type="project" value="UniProtKB-SubCell"/>
</dbReference>
<gene>
    <name evidence="4" type="ORF">RSF11_003439</name>
</gene>
<comment type="caution">
    <text evidence="4">The sequence shown here is derived from an EMBL/GenBank/DDBJ whole genome shotgun (WGS) entry which is preliminary data.</text>
</comment>
<dbReference type="Proteomes" id="UP001182355">
    <property type="component" value="Unassembled WGS sequence"/>
</dbReference>
<dbReference type="InterPro" id="IPR050557">
    <property type="entry name" value="RTX_toxin/Mannuronan_C5-epim"/>
</dbReference>
<dbReference type="PRINTS" id="PR00313">
    <property type="entry name" value="CABNDNGRPT"/>
</dbReference>
<evidence type="ECO:0000256" key="3">
    <source>
        <dbReference type="ARBA" id="ARBA00022837"/>
    </source>
</evidence>
<dbReference type="EMBL" id="ABNAVX010000022">
    <property type="protein sequence ID" value="ELI8103706.1"/>
    <property type="molecule type" value="Genomic_DNA"/>
</dbReference>
<name>A0AAD2V1U1_YEREN</name>
<dbReference type="InterPro" id="IPR001343">
    <property type="entry name" value="Hemolysn_Ca-bd"/>
</dbReference>
<organism evidence="4 5">
    <name type="scientific">Yersinia enterocolitica</name>
    <dbReference type="NCBI Taxonomy" id="630"/>
    <lineage>
        <taxon>Bacteria</taxon>
        <taxon>Pseudomonadati</taxon>
        <taxon>Pseudomonadota</taxon>
        <taxon>Gammaproteobacteria</taxon>
        <taxon>Enterobacterales</taxon>
        <taxon>Yersiniaceae</taxon>
        <taxon>Yersinia</taxon>
    </lineage>
</organism>
<evidence type="ECO:0000313" key="4">
    <source>
        <dbReference type="EMBL" id="ELI8103706.1"/>
    </source>
</evidence>
<dbReference type="RefSeq" id="WP_046051341.1">
    <property type="nucleotide sequence ID" value="NZ_CPZF01000003.1"/>
</dbReference>
<sequence>MTLPQHKISNKNKRKSTIGEILEIYTGETKSIAIYGISLKRIFFQNSKSGFKVNILNNKNKIINRKIYKIIENEKLTIKSIIIHDKENEKHELFLALKEDKRKGKSYDGLSKELLLTRKDLKFTSAYHLIQNTTPSEKFHLSKNDSFIGNKCIKNNVIGGSGNNLITGSDKNDNLAGGDGNDVIIGHRSFDAIFGQAGNDILIGGEGDDGLAGGAGNDILDGGDGNDELHGDADGFGPYACESNWRGNDIIFGGRGDDRIEGGKNHDYLAGGLGNDRYIFSEYDGINLIVEYGGEENTIYINDYFFYQLTFERYGNHLVISSKEQHANNLVVVIKDQYTEDGYKVKYLQTKPYLSDDKDSYKNHEAMIKNIIKTHAQNPEEMLNKLSYIKDICNDYQVDLSDIFCEKIPDSEKLTGKKLSDLLIEKHNALHEMYANNMHYFGENLPDITHIIDALSSFSPKEALQTNIPYLKKALSIDSFSGPLAPIVN</sequence>
<dbReference type="InterPro" id="IPR018511">
    <property type="entry name" value="Hemolysin-typ_Ca-bd_CS"/>
</dbReference>
<dbReference type="PANTHER" id="PTHR38340">
    <property type="entry name" value="S-LAYER PROTEIN"/>
    <property type="match status" value="1"/>
</dbReference>
<dbReference type="SUPFAM" id="SSF51120">
    <property type="entry name" value="beta-Roll"/>
    <property type="match status" value="1"/>
</dbReference>
<comment type="subcellular location">
    <subcellularLocation>
        <location evidence="1">Secreted</location>
    </subcellularLocation>
</comment>